<dbReference type="PANTHER" id="PTHR10984">
    <property type="entry name" value="ENDOPLASMIC RETICULUM-GOLGI INTERMEDIATE COMPARTMENT PROTEIN"/>
    <property type="match status" value="1"/>
</dbReference>
<keyword evidence="3 6" id="KW-0812">Transmembrane</keyword>
<reference evidence="9" key="1">
    <citation type="submission" date="2021-03" db="EMBL/GenBank/DDBJ databases">
        <authorList>
            <person name="Tran Van P."/>
        </authorList>
    </citation>
    <scope>NUCLEOTIDE SEQUENCE</scope>
</reference>
<keyword evidence="5 6" id="KW-0472">Membrane</keyword>
<evidence type="ECO:0000259" key="8">
    <source>
        <dbReference type="Pfam" id="PF13850"/>
    </source>
</evidence>
<sequence length="370" mass="41841">MLRSRAKKVTLKTVKQLDAFTKVPDSYVETSPVVSVVTCFLILWLMYAEISYYLDSRFIFKFLPDTDFDAKLKINVDLTVAMPCGSIGADILDSTDQNVLQFGRLEQEDTWFELCPEQKLHFDGVRHVNSYLREEFHAIQELLWKTGQNTLFGELPKRYTCFSISGDPDACRVFGSLTLNKVAGNFHITAGRSLALPRGHIHISAFVSEREYNFSHRIDRFSFGDPSPGIVHPLEVPTEVNTFLQTLTTYQYSVKDHQRPINHHKGSHGVPGIFFKYDMSALKVRVTQQRDSLGQFLVHLSATVSGIYITSGIINSLVQILVNVFTCKYLDSKERSVAYSKKPRPPISLVKPDIIPDIAVMTTLPDISPT</sequence>
<protein>
    <recommendedName>
        <fullName evidence="11">Endoplasmic reticulum-Golgi intermediate compartment protein 2</fullName>
    </recommendedName>
</protein>
<feature type="transmembrane region" description="Helical" evidence="6">
    <location>
        <begin position="33"/>
        <end position="54"/>
    </location>
</feature>
<dbReference type="InterPro" id="IPR045888">
    <property type="entry name" value="Erv"/>
</dbReference>
<dbReference type="Pfam" id="PF07970">
    <property type="entry name" value="COPIIcoated_ERV"/>
    <property type="match status" value="1"/>
</dbReference>
<comment type="caution">
    <text evidence="9">The sequence shown here is derived from an EMBL/GenBank/DDBJ whole genome shotgun (WGS) entry which is preliminary data.</text>
</comment>
<evidence type="ECO:0000313" key="9">
    <source>
        <dbReference type="EMBL" id="CAG2054267.1"/>
    </source>
</evidence>
<evidence type="ECO:0008006" key="11">
    <source>
        <dbReference type="Google" id="ProtNLM"/>
    </source>
</evidence>
<name>A0ABN7NHJ6_TIMPD</name>
<dbReference type="InterPro" id="IPR039542">
    <property type="entry name" value="Erv_N"/>
</dbReference>
<keyword evidence="10" id="KW-1185">Reference proteome</keyword>
<evidence type="ECO:0000256" key="1">
    <source>
        <dbReference type="ARBA" id="ARBA00004457"/>
    </source>
</evidence>
<evidence type="ECO:0000259" key="7">
    <source>
        <dbReference type="Pfam" id="PF07970"/>
    </source>
</evidence>
<dbReference type="Proteomes" id="UP001153148">
    <property type="component" value="Unassembled WGS sequence"/>
</dbReference>
<accession>A0ABN7NHJ6</accession>
<comment type="similarity">
    <text evidence="2">Belongs to the ERGIC family.</text>
</comment>
<proteinExistence type="inferred from homology"/>
<evidence type="ECO:0000256" key="2">
    <source>
        <dbReference type="ARBA" id="ARBA00005648"/>
    </source>
</evidence>
<feature type="domain" description="Endoplasmic reticulum vesicle transporter N-terminal" evidence="8">
    <location>
        <begin position="14"/>
        <end position="98"/>
    </location>
</feature>
<comment type="subcellular location">
    <subcellularLocation>
        <location evidence="1">Endoplasmic reticulum-Golgi intermediate compartment membrane</location>
        <topology evidence="1">Multi-pass membrane protein</topology>
    </subcellularLocation>
</comment>
<evidence type="ECO:0000256" key="4">
    <source>
        <dbReference type="ARBA" id="ARBA00022989"/>
    </source>
</evidence>
<dbReference type="PANTHER" id="PTHR10984:SF30">
    <property type="entry name" value="ENDOPLASMIC RETICULUM-GOLGI INTERMEDIATE COMPARTMENT PROTEIN 2"/>
    <property type="match status" value="1"/>
</dbReference>
<evidence type="ECO:0000313" key="10">
    <source>
        <dbReference type="Proteomes" id="UP001153148"/>
    </source>
</evidence>
<organism evidence="9 10">
    <name type="scientific">Timema podura</name>
    <name type="common">Walking stick</name>
    <dbReference type="NCBI Taxonomy" id="61482"/>
    <lineage>
        <taxon>Eukaryota</taxon>
        <taxon>Metazoa</taxon>
        <taxon>Ecdysozoa</taxon>
        <taxon>Arthropoda</taxon>
        <taxon>Hexapoda</taxon>
        <taxon>Insecta</taxon>
        <taxon>Pterygota</taxon>
        <taxon>Neoptera</taxon>
        <taxon>Polyneoptera</taxon>
        <taxon>Phasmatodea</taxon>
        <taxon>Timematodea</taxon>
        <taxon>Timematoidea</taxon>
        <taxon>Timematidae</taxon>
        <taxon>Timema</taxon>
    </lineage>
</organism>
<evidence type="ECO:0000256" key="6">
    <source>
        <dbReference type="SAM" id="Phobius"/>
    </source>
</evidence>
<dbReference type="EMBL" id="CAJPIN010001168">
    <property type="protein sequence ID" value="CAG2054267.1"/>
    <property type="molecule type" value="Genomic_DNA"/>
</dbReference>
<keyword evidence="4 6" id="KW-1133">Transmembrane helix</keyword>
<feature type="domain" description="Endoplasmic reticulum vesicle transporter C-terminal" evidence="7">
    <location>
        <begin position="236"/>
        <end position="314"/>
    </location>
</feature>
<evidence type="ECO:0000256" key="5">
    <source>
        <dbReference type="ARBA" id="ARBA00023136"/>
    </source>
</evidence>
<evidence type="ECO:0000256" key="3">
    <source>
        <dbReference type="ARBA" id="ARBA00022692"/>
    </source>
</evidence>
<dbReference type="Pfam" id="PF13850">
    <property type="entry name" value="ERGIC_N"/>
    <property type="match status" value="1"/>
</dbReference>
<dbReference type="InterPro" id="IPR012936">
    <property type="entry name" value="Erv_C"/>
</dbReference>
<gene>
    <name evidence="9" type="ORF">TPAB3V08_LOCUS1300</name>
</gene>